<gene>
    <name evidence="1" type="ORF">V6N11_035637</name>
</gene>
<reference evidence="1 2" key="1">
    <citation type="journal article" date="2024" name="G3 (Bethesda)">
        <title>Genome assembly of Hibiscus sabdariffa L. provides insights into metabolisms of medicinal natural products.</title>
        <authorList>
            <person name="Kim T."/>
        </authorList>
    </citation>
    <scope>NUCLEOTIDE SEQUENCE [LARGE SCALE GENOMIC DNA]</scope>
    <source>
        <strain evidence="1">TK-2024</strain>
        <tissue evidence="1">Old leaves</tissue>
    </source>
</reference>
<dbReference type="EMBL" id="JBBPBN010000236">
    <property type="protein sequence ID" value="KAK8971952.1"/>
    <property type="molecule type" value="Genomic_DNA"/>
</dbReference>
<protein>
    <recommendedName>
        <fullName evidence="3">RNase H type-1 domain-containing protein</fullName>
    </recommendedName>
</protein>
<comment type="caution">
    <text evidence="1">The sequence shown here is derived from an EMBL/GenBank/DDBJ whole genome shotgun (WGS) entry which is preliminary data.</text>
</comment>
<sequence>MQSSIDDGGLGFKDVYQHNRAFLMEIGYQLGLSNIWDELKESVNWNIRGGQQTDFWYDNWLRSYGRPVFECVLDTTPRPTLVSDMVLPNGNWDWDRVQEVANQLATLPLDEWLHGNITGSLVAAVGGVDWGMRFSIFCWLLWKVMCSMVLDGDYVERESVFNQGNRLILELVVHPHSHIPNSCVAEAQACLDAISLAKYLDVNSLSKFLEGVTFNIVNRACNEVAHKTALLGRNSTSISVWVEEAPTVIEAAAQKDRRWVDPPN</sequence>
<evidence type="ECO:0000313" key="2">
    <source>
        <dbReference type="Proteomes" id="UP001396334"/>
    </source>
</evidence>
<name>A0ABR2N704_9ROSI</name>
<evidence type="ECO:0000313" key="1">
    <source>
        <dbReference type="EMBL" id="KAK8971952.1"/>
    </source>
</evidence>
<organism evidence="1 2">
    <name type="scientific">Hibiscus sabdariffa</name>
    <name type="common">roselle</name>
    <dbReference type="NCBI Taxonomy" id="183260"/>
    <lineage>
        <taxon>Eukaryota</taxon>
        <taxon>Viridiplantae</taxon>
        <taxon>Streptophyta</taxon>
        <taxon>Embryophyta</taxon>
        <taxon>Tracheophyta</taxon>
        <taxon>Spermatophyta</taxon>
        <taxon>Magnoliopsida</taxon>
        <taxon>eudicotyledons</taxon>
        <taxon>Gunneridae</taxon>
        <taxon>Pentapetalae</taxon>
        <taxon>rosids</taxon>
        <taxon>malvids</taxon>
        <taxon>Malvales</taxon>
        <taxon>Malvaceae</taxon>
        <taxon>Malvoideae</taxon>
        <taxon>Hibiscus</taxon>
    </lineage>
</organism>
<dbReference type="Proteomes" id="UP001396334">
    <property type="component" value="Unassembled WGS sequence"/>
</dbReference>
<proteinExistence type="predicted"/>
<evidence type="ECO:0008006" key="3">
    <source>
        <dbReference type="Google" id="ProtNLM"/>
    </source>
</evidence>
<keyword evidence="2" id="KW-1185">Reference proteome</keyword>
<accession>A0ABR2N704</accession>